<organism evidence="5 6">
    <name type="scientific">candidate division WOR-3 bacterium</name>
    <dbReference type="NCBI Taxonomy" id="2052148"/>
    <lineage>
        <taxon>Bacteria</taxon>
        <taxon>Bacteria division WOR-3</taxon>
    </lineage>
</organism>
<accession>A0A9C9ENH9</accession>
<name>A0A9C9ENH9_UNCW3</name>
<dbReference type="Proteomes" id="UP000885826">
    <property type="component" value="Unassembled WGS sequence"/>
</dbReference>
<dbReference type="InterPro" id="IPR011990">
    <property type="entry name" value="TPR-like_helical_dom_sf"/>
</dbReference>
<evidence type="ECO:0000256" key="3">
    <source>
        <dbReference type="SAM" id="MobiDB-lite"/>
    </source>
</evidence>
<evidence type="ECO:0008006" key="7">
    <source>
        <dbReference type="Google" id="ProtNLM"/>
    </source>
</evidence>
<evidence type="ECO:0000256" key="2">
    <source>
        <dbReference type="SAM" id="Coils"/>
    </source>
</evidence>
<dbReference type="PROSITE" id="PS50005">
    <property type="entry name" value="TPR"/>
    <property type="match status" value="1"/>
</dbReference>
<evidence type="ECO:0000313" key="6">
    <source>
        <dbReference type="Proteomes" id="UP000885826"/>
    </source>
</evidence>
<dbReference type="Gene3D" id="1.25.40.10">
    <property type="entry name" value="Tetratricopeptide repeat domain"/>
    <property type="match status" value="1"/>
</dbReference>
<keyword evidence="4" id="KW-1133">Transmembrane helix</keyword>
<reference evidence="5" key="1">
    <citation type="journal article" date="2020" name="mSystems">
        <title>Genome- and Community-Level Interaction Insights into Carbon Utilization and Element Cycling Functions of Hydrothermarchaeota in Hydrothermal Sediment.</title>
        <authorList>
            <person name="Zhou Z."/>
            <person name="Liu Y."/>
            <person name="Xu W."/>
            <person name="Pan J."/>
            <person name="Luo Z.H."/>
            <person name="Li M."/>
        </authorList>
    </citation>
    <scope>NUCLEOTIDE SEQUENCE</scope>
    <source>
        <strain evidence="5">HyVt-388</strain>
    </source>
</reference>
<feature type="transmembrane region" description="Helical" evidence="4">
    <location>
        <begin position="418"/>
        <end position="438"/>
    </location>
</feature>
<protein>
    <recommendedName>
        <fullName evidence="7">Tetratricopeptide repeat protein</fullName>
    </recommendedName>
</protein>
<keyword evidence="4" id="KW-0472">Membrane</keyword>
<dbReference type="InterPro" id="IPR019734">
    <property type="entry name" value="TPR_rpt"/>
</dbReference>
<keyword evidence="4" id="KW-0812">Transmembrane</keyword>
<evidence type="ECO:0000256" key="4">
    <source>
        <dbReference type="SAM" id="Phobius"/>
    </source>
</evidence>
<comment type="caution">
    <text evidence="5">The sequence shown here is derived from an EMBL/GenBank/DDBJ whole genome shotgun (WGS) entry which is preliminary data.</text>
</comment>
<feature type="region of interest" description="Disordered" evidence="3">
    <location>
        <begin position="198"/>
        <end position="217"/>
    </location>
</feature>
<feature type="repeat" description="TPR" evidence="1">
    <location>
        <begin position="44"/>
        <end position="77"/>
    </location>
</feature>
<keyword evidence="2" id="KW-0175">Coiled coil</keyword>
<evidence type="ECO:0000313" key="5">
    <source>
        <dbReference type="EMBL" id="HEC79343.1"/>
    </source>
</evidence>
<keyword evidence="1" id="KW-0802">TPR repeat</keyword>
<gene>
    <name evidence="5" type="ORF">ENI34_09455</name>
</gene>
<dbReference type="EMBL" id="DRIG01000096">
    <property type="protein sequence ID" value="HEC79343.1"/>
    <property type="molecule type" value="Genomic_DNA"/>
</dbReference>
<dbReference type="AlphaFoldDB" id="A0A9C9ENH9"/>
<dbReference type="SUPFAM" id="SSF48452">
    <property type="entry name" value="TPR-like"/>
    <property type="match status" value="1"/>
</dbReference>
<feature type="coiled-coil region" evidence="2">
    <location>
        <begin position="330"/>
        <end position="368"/>
    </location>
</feature>
<evidence type="ECO:0000256" key="1">
    <source>
        <dbReference type="PROSITE-ProRule" id="PRU00339"/>
    </source>
</evidence>
<dbReference type="Pfam" id="PF13181">
    <property type="entry name" value="TPR_8"/>
    <property type="match status" value="1"/>
</dbReference>
<proteinExistence type="predicted"/>
<sequence length="439" mass="50515">MLNRGKPAETNKILMRVSELESKGKIKQAIKELQKCVKSNIKDGTLYNRLGDFYIKENDVKSAINTYKQGVEAFREDTFFRNALALCKKILRYDPGNIEIYWDIAGLLLDLDEKSDALIYYFAYIDKQLAQRNEEAVLKAIDKIKEIGIFDGKVIKKINETYKTLGRNDLLKKFAKQILKEDVREDIILEEIKEETAKPPKPKKEAAKEKTVPRKKTVESVKEEKRLKDDVKQLDSLVRNVEAAIFQLRKTMRLDEVIVALENSLTALSDEQKEMLLLLQKSISHNLDALQKSIQTIYRGSEKNIEELKPLLSDLRKALTGLSKNQASLAQATNQRLEDLNSVLNSTAENTVEQIREVMLRYQKATEDMCRKLEETKGCSISLVEFSKEMKLAVLKMNDSLIRFIMTQEVKERKQAKYFLTLIIITAVICGLFIFSLFK</sequence>